<evidence type="ECO:0000313" key="2">
    <source>
        <dbReference type="EMBL" id="CAK7269533.1"/>
    </source>
</evidence>
<dbReference type="EMBL" id="CAWUON010000049">
    <property type="protein sequence ID" value="CAK7269533.1"/>
    <property type="molecule type" value="Genomic_DNA"/>
</dbReference>
<feature type="compositionally biased region" description="Polar residues" evidence="1">
    <location>
        <begin position="222"/>
        <end position="231"/>
    </location>
</feature>
<dbReference type="Proteomes" id="UP001642502">
    <property type="component" value="Unassembled WGS sequence"/>
</dbReference>
<protein>
    <submittedName>
        <fullName evidence="2">Uncharacterized protein</fullName>
    </submittedName>
</protein>
<evidence type="ECO:0000256" key="1">
    <source>
        <dbReference type="SAM" id="MobiDB-lite"/>
    </source>
</evidence>
<accession>A0ABP0DPE9</accession>
<proteinExistence type="predicted"/>
<name>A0ABP0DPE9_9PEZI</name>
<keyword evidence="3" id="KW-1185">Reference proteome</keyword>
<sequence>MYAFAADSAKRMLSSFGLTASEADNSSRNTASGPYQPSICDVIIVKAMLQRHCGLPLELVDAVMDEAAYWAHARAEVNFFKESGSDLVVSSRSYSSRSATAGNRFLLRTPPLGFQRAPVRGGIAAQKTYTTQEPEPVPSGEVAGSGECSANDIRGWLPANQAPQFAHPCRKIVFTMVSRDQGWASSVRERGTYKGSYSWFDVGLERYGWKEKPASAKEDTSPGIQTESGTRTGKEKDSETAPLCPAAPEAAVLYTVRPAVIATPSSPPPILQISRRDQPPDRPPSQWQFDFPLNPGNDRLQSNCVATKNFTKHTVVWSWTDEKPARVEESAEVIPEDTLGEEDNIGFVTAHREPFSQCPLDEIGRGSDTGDGSFVNSLRVGDVVTVWAKARFPGWVNMVRSAQVDVYWAVS</sequence>
<evidence type="ECO:0000313" key="3">
    <source>
        <dbReference type="Proteomes" id="UP001642502"/>
    </source>
</evidence>
<feature type="region of interest" description="Disordered" evidence="1">
    <location>
        <begin position="212"/>
        <end position="241"/>
    </location>
</feature>
<feature type="region of interest" description="Disordered" evidence="1">
    <location>
        <begin position="265"/>
        <end position="287"/>
    </location>
</feature>
<organism evidence="2 3">
    <name type="scientific">Sporothrix epigloea</name>
    <dbReference type="NCBI Taxonomy" id="1892477"/>
    <lineage>
        <taxon>Eukaryota</taxon>
        <taxon>Fungi</taxon>
        <taxon>Dikarya</taxon>
        <taxon>Ascomycota</taxon>
        <taxon>Pezizomycotina</taxon>
        <taxon>Sordariomycetes</taxon>
        <taxon>Sordariomycetidae</taxon>
        <taxon>Ophiostomatales</taxon>
        <taxon>Ophiostomataceae</taxon>
        <taxon>Sporothrix</taxon>
    </lineage>
</organism>
<comment type="caution">
    <text evidence="2">The sequence shown here is derived from an EMBL/GenBank/DDBJ whole genome shotgun (WGS) entry which is preliminary data.</text>
</comment>
<gene>
    <name evidence="2" type="ORF">SEPCBS119000_003616</name>
</gene>
<reference evidence="2 3" key="1">
    <citation type="submission" date="2024-01" db="EMBL/GenBank/DDBJ databases">
        <authorList>
            <person name="Allen C."/>
            <person name="Tagirdzhanova G."/>
        </authorList>
    </citation>
    <scope>NUCLEOTIDE SEQUENCE [LARGE SCALE GENOMIC DNA]</scope>
    <source>
        <strain evidence="2 3">CBS 119000</strain>
    </source>
</reference>